<evidence type="ECO:0000313" key="1">
    <source>
        <dbReference type="EMBL" id="KIK05215.1"/>
    </source>
</evidence>
<name>A0A0C9WZI2_9AGAR</name>
<accession>A0A0C9WZI2</accession>
<dbReference type="EMBL" id="KN838562">
    <property type="protein sequence ID" value="KIK05215.1"/>
    <property type="molecule type" value="Genomic_DNA"/>
</dbReference>
<proteinExistence type="predicted"/>
<sequence>MAINYLCMVIQIVEAIGGAGTCNRLLRGDGSIKFWCVERGIKWGSPKQTTSALLALQINH</sequence>
<dbReference type="HOGENOM" id="CLU_2942115_0_0_1"/>
<dbReference type="AlphaFoldDB" id="A0A0C9WZI2"/>
<protein>
    <submittedName>
        <fullName evidence="1">Uncharacterized protein</fullName>
    </submittedName>
</protein>
<keyword evidence="2" id="KW-1185">Reference proteome</keyword>
<reference evidence="1 2" key="1">
    <citation type="submission" date="2014-04" db="EMBL/GenBank/DDBJ databases">
        <authorList>
            <consortium name="DOE Joint Genome Institute"/>
            <person name="Kuo A."/>
            <person name="Kohler A."/>
            <person name="Nagy L.G."/>
            <person name="Floudas D."/>
            <person name="Copeland A."/>
            <person name="Barry K.W."/>
            <person name="Cichocki N."/>
            <person name="Veneault-Fourrey C."/>
            <person name="LaButti K."/>
            <person name="Lindquist E.A."/>
            <person name="Lipzen A."/>
            <person name="Lundell T."/>
            <person name="Morin E."/>
            <person name="Murat C."/>
            <person name="Sun H."/>
            <person name="Tunlid A."/>
            <person name="Henrissat B."/>
            <person name="Grigoriev I.V."/>
            <person name="Hibbett D.S."/>
            <person name="Martin F."/>
            <person name="Nordberg H.P."/>
            <person name="Cantor M.N."/>
            <person name="Hua S.X."/>
        </authorList>
    </citation>
    <scope>NUCLEOTIDE SEQUENCE [LARGE SCALE GENOMIC DNA]</scope>
    <source>
        <strain evidence="1 2">LaAM-08-1</strain>
    </source>
</reference>
<gene>
    <name evidence="1" type="ORF">K443DRAFT_367860</name>
</gene>
<reference evidence="2" key="2">
    <citation type="submission" date="2015-01" db="EMBL/GenBank/DDBJ databases">
        <title>Evolutionary Origins and Diversification of the Mycorrhizal Mutualists.</title>
        <authorList>
            <consortium name="DOE Joint Genome Institute"/>
            <consortium name="Mycorrhizal Genomics Consortium"/>
            <person name="Kohler A."/>
            <person name="Kuo A."/>
            <person name="Nagy L.G."/>
            <person name="Floudas D."/>
            <person name="Copeland A."/>
            <person name="Barry K.W."/>
            <person name="Cichocki N."/>
            <person name="Veneault-Fourrey C."/>
            <person name="LaButti K."/>
            <person name="Lindquist E.A."/>
            <person name="Lipzen A."/>
            <person name="Lundell T."/>
            <person name="Morin E."/>
            <person name="Murat C."/>
            <person name="Riley R."/>
            <person name="Ohm R."/>
            <person name="Sun H."/>
            <person name="Tunlid A."/>
            <person name="Henrissat B."/>
            <person name="Grigoriev I.V."/>
            <person name="Hibbett D.S."/>
            <person name="Martin F."/>
        </authorList>
    </citation>
    <scope>NUCLEOTIDE SEQUENCE [LARGE SCALE GENOMIC DNA]</scope>
    <source>
        <strain evidence="2">LaAM-08-1</strain>
    </source>
</reference>
<organism evidence="1 2">
    <name type="scientific">Laccaria amethystina LaAM-08-1</name>
    <dbReference type="NCBI Taxonomy" id="1095629"/>
    <lineage>
        <taxon>Eukaryota</taxon>
        <taxon>Fungi</taxon>
        <taxon>Dikarya</taxon>
        <taxon>Basidiomycota</taxon>
        <taxon>Agaricomycotina</taxon>
        <taxon>Agaricomycetes</taxon>
        <taxon>Agaricomycetidae</taxon>
        <taxon>Agaricales</taxon>
        <taxon>Agaricineae</taxon>
        <taxon>Hydnangiaceae</taxon>
        <taxon>Laccaria</taxon>
    </lineage>
</organism>
<evidence type="ECO:0000313" key="2">
    <source>
        <dbReference type="Proteomes" id="UP000054477"/>
    </source>
</evidence>
<dbReference type="Proteomes" id="UP000054477">
    <property type="component" value="Unassembled WGS sequence"/>
</dbReference>